<feature type="domain" description="Inosine/uridine-preferring nucleoside hydrolase" evidence="3">
    <location>
        <begin position="5"/>
        <end position="311"/>
    </location>
</feature>
<proteinExistence type="predicted"/>
<evidence type="ECO:0000256" key="2">
    <source>
        <dbReference type="ARBA" id="ARBA00023295"/>
    </source>
</evidence>
<dbReference type="EMBL" id="JBHTHQ010000005">
    <property type="protein sequence ID" value="MFD0704196.1"/>
    <property type="molecule type" value="Genomic_DNA"/>
</dbReference>
<dbReference type="Gene3D" id="3.90.245.10">
    <property type="entry name" value="Ribonucleoside hydrolase-like"/>
    <property type="match status" value="1"/>
</dbReference>
<dbReference type="RefSeq" id="WP_377937507.1">
    <property type="nucleotide sequence ID" value="NZ_JBHTHQ010000005.1"/>
</dbReference>
<dbReference type="GO" id="GO:0016787">
    <property type="term" value="F:hydrolase activity"/>
    <property type="evidence" value="ECO:0007669"/>
    <property type="project" value="UniProtKB-KW"/>
</dbReference>
<evidence type="ECO:0000313" key="4">
    <source>
        <dbReference type="EMBL" id="MFD0704196.1"/>
    </source>
</evidence>
<dbReference type="PANTHER" id="PTHR12304:SF4">
    <property type="entry name" value="URIDINE NUCLEOSIDASE"/>
    <property type="match status" value="1"/>
</dbReference>
<organism evidence="4 5">
    <name type="scientific">Alloscardovia venturai</name>
    <dbReference type="NCBI Taxonomy" id="1769421"/>
    <lineage>
        <taxon>Bacteria</taxon>
        <taxon>Bacillati</taxon>
        <taxon>Actinomycetota</taxon>
        <taxon>Actinomycetes</taxon>
        <taxon>Bifidobacteriales</taxon>
        <taxon>Bifidobacteriaceae</taxon>
        <taxon>Alloscardovia</taxon>
    </lineage>
</organism>
<gene>
    <name evidence="4" type="ORF">ACFQY8_00285</name>
</gene>
<evidence type="ECO:0000256" key="1">
    <source>
        <dbReference type="ARBA" id="ARBA00022801"/>
    </source>
</evidence>
<dbReference type="InterPro" id="IPR036452">
    <property type="entry name" value="Ribo_hydro-like"/>
</dbReference>
<dbReference type="PANTHER" id="PTHR12304">
    <property type="entry name" value="INOSINE-URIDINE PREFERRING NUCLEOSIDE HYDROLASE"/>
    <property type="match status" value="1"/>
</dbReference>
<keyword evidence="2" id="KW-0326">Glycosidase</keyword>
<keyword evidence="1 4" id="KW-0378">Hydrolase</keyword>
<comment type="caution">
    <text evidence="4">The sequence shown here is derived from an EMBL/GenBank/DDBJ whole genome shotgun (WGS) entry which is preliminary data.</text>
</comment>
<dbReference type="InterPro" id="IPR023186">
    <property type="entry name" value="IUNH"/>
</dbReference>
<name>A0ABW2Y6K5_9BIFI</name>
<sequence>MTQRIIMDCDTGIDDTLALLYLFGSDDIDMLGVVGTFGNVTEKQATRNNRALLDAAGCAHIPAFRGISKPSFDLTDGDYEVDEGCERFHGKNGWGGAHLSIPKSVAHGDIRPHGVDFEAQAVHEYGTELTVIATGPLTNIDAMLSRHPHLAPKLKLVIMGGALTQPGNCYNLISETNMVNDPEAANRVFHSGADITVVGIDVTHKSLMQRAHMKEFAVRGGKAGRFVADAMRYYINANEQADSVFLKGSPLHDPLAVAVALDPTLVQCFPINLMVDLEGPQRGRTVGDPQLINEPAEHVRMALDVDAQRFVGEWEARTFKAFNRMNAILGAV</sequence>
<evidence type="ECO:0000259" key="3">
    <source>
        <dbReference type="Pfam" id="PF01156"/>
    </source>
</evidence>
<evidence type="ECO:0000313" key="5">
    <source>
        <dbReference type="Proteomes" id="UP001597036"/>
    </source>
</evidence>
<dbReference type="CDD" id="cd02650">
    <property type="entry name" value="nuc_hydro_CaPnhB"/>
    <property type="match status" value="1"/>
</dbReference>
<dbReference type="Proteomes" id="UP001597036">
    <property type="component" value="Unassembled WGS sequence"/>
</dbReference>
<dbReference type="Pfam" id="PF01156">
    <property type="entry name" value="IU_nuc_hydro"/>
    <property type="match status" value="1"/>
</dbReference>
<dbReference type="InterPro" id="IPR001910">
    <property type="entry name" value="Inosine/uridine_hydrolase_dom"/>
</dbReference>
<reference evidence="5" key="1">
    <citation type="journal article" date="2019" name="Int. J. Syst. Evol. Microbiol.">
        <title>The Global Catalogue of Microorganisms (GCM) 10K type strain sequencing project: providing services to taxonomists for standard genome sequencing and annotation.</title>
        <authorList>
            <consortium name="The Broad Institute Genomics Platform"/>
            <consortium name="The Broad Institute Genome Sequencing Center for Infectious Disease"/>
            <person name="Wu L."/>
            <person name="Ma J."/>
        </authorList>
    </citation>
    <scope>NUCLEOTIDE SEQUENCE [LARGE SCALE GENOMIC DNA]</scope>
    <source>
        <strain evidence="5">CCM 8604</strain>
    </source>
</reference>
<dbReference type="SUPFAM" id="SSF53590">
    <property type="entry name" value="Nucleoside hydrolase"/>
    <property type="match status" value="1"/>
</dbReference>
<accession>A0ABW2Y6K5</accession>
<keyword evidence="5" id="KW-1185">Reference proteome</keyword>
<protein>
    <submittedName>
        <fullName evidence="4">Nucleoside hydrolase</fullName>
    </submittedName>
</protein>